<feature type="domain" description="HPt" evidence="3">
    <location>
        <begin position="16"/>
        <end position="106"/>
    </location>
</feature>
<dbReference type="PROSITE" id="PS50894">
    <property type="entry name" value="HPT"/>
    <property type="match status" value="1"/>
</dbReference>
<dbReference type="GO" id="GO:0000160">
    <property type="term" value="P:phosphorelay signal transduction system"/>
    <property type="evidence" value="ECO:0007669"/>
    <property type="project" value="UniProtKB-KW"/>
</dbReference>
<dbReference type="InterPro" id="IPR008207">
    <property type="entry name" value="Sig_transdc_His_kin_Hpt_dom"/>
</dbReference>
<evidence type="ECO:0000256" key="2">
    <source>
        <dbReference type="PROSITE-ProRule" id="PRU00110"/>
    </source>
</evidence>
<accession>A0A656HFV5</accession>
<dbReference type="Pfam" id="PF01627">
    <property type="entry name" value="Hpt"/>
    <property type="match status" value="1"/>
</dbReference>
<evidence type="ECO:0000256" key="1">
    <source>
        <dbReference type="ARBA" id="ARBA00023012"/>
    </source>
</evidence>
<keyword evidence="1" id="KW-0902">Two-component regulatory system</keyword>
<name>A0A656HFV5_THINJ</name>
<dbReference type="GO" id="GO:0004672">
    <property type="term" value="F:protein kinase activity"/>
    <property type="evidence" value="ECO:0007669"/>
    <property type="project" value="UniProtKB-ARBA"/>
</dbReference>
<dbReference type="Proteomes" id="UP000005317">
    <property type="component" value="Unassembled WGS sequence"/>
</dbReference>
<feature type="modified residue" description="Phosphohistidine" evidence="2">
    <location>
        <position position="55"/>
    </location>
</feature>
<dbReference type="SUPFAM" id="SSF47226">
    <property type="entry name" value="Histidine-containing phosphotransfer domain, HPT domain"/>
    <property type="match status" value="1"/>
</dbReference>
<evidence type="ECO:0000313" key="4">
    <source>
        <dbReference type="EMBL" id="EIJ35798.1"/>
    </source>
</evidence>
<dbReference type="AlphaFoldDB" id="A0A656HFV5"/>
<dbReference type="InterPro" id="IPR036641">
    <property type="entry name" value="HPT_dom_sf"/>
</dbReference>
<evidence type="ECO:0000259" key="3">
    <source>
        <dbReference type="PROSITE" id="PS50894"/>
    </source>
</evidence>
<proteinExistence type="predicted"/>
<dbReference type="RefSeq" id="WP_002709694.1">
    <property type="nucleotide sequence ID" value="NZ_JH651384.1"/>
</dbReference>
<keyword evidence="2" id="KW-0597">Phosphoprotein</keyword>
<evidence type="ECO:0000313" key="5">
    <source>
        <dbReference type="Proteomes" id="UP000005317"/>
    </source>
</evidence>
<dbReference type="EMBL" id="JH651384">
    <property type="protein sequence ID" value="EIJ35798.1"/>
    <property type="molecule type" value="Genomic_DNA"/>
</dbReference>
<keyword evidence="5" id="KW-1185">Reference proteome</keyword>
<sequence length="112" mass="12406">MSNTPTPTMPLGNKLNPQQLSVFMRKMLPELNRDYATLDTLLQNQQWQAAARQAHKLLSVAKLLGLDAMLPLLLQLEAANPATRTEAFRNTLADTCQQQLEALSTLVIPPPT</sequence>
<gene>
    <name evidence="4" type="ORF">Thini_3281</name>
</gene>
<reference evidence="5" key="1">
    <citation type="journal article" date="2011" name="Stand. Genomic Sci.">
        <title>Genome sequence of the filamentous, gliding Thiothrix nivea neotype strain (JP2(T)).</title>
        <authorList>
            <person name="Lapidus A."/>
            <person name="Nolan M."/>
            <person name="Lucas S."/>
            <person name="Glavina Del Rio T."/>
            <person name="Tice H."/>
            <person name="Cheng J.F."/>
            <person name="Tapia R."/>
            <person name="Han C."/>
            <person name="Goodwin L."/>
            <person name="Pitluck S."/>
            <person name="Liolios K."/>
            <person name="Pagani I."/>
            <person name="Ivanova N."/>
            <person name="Huntemann M."/>
            <person name="Mavromatis K."/>
            <person name="Mikhailova N."/>
            <person name="Pati A."/>
            <person name="Chen A."/>
            <person name="Palaniappan K."/>
            <person name="Land M."/>
            <person name="Brambilla E.M."/>
            <person name="Rohde M."/>
            <person name="Abt B."/>
            <person name="Verbarg S."/>
            <person name="Goker M."/>
            <person name="Bristow J."/>
            <person name="Eisen J.A."/>
            <person name="Markowitz V."/>
            <person name="Hugenholtz P."/>
            <person name="Kyrpides N.C."/>
            <person name="Klenk H.P."/>
            <person name="Woyke T."/>
        </authorList>
    </citation>
    <scope>NUCLEOTIDE SEQUENCE [LARGE SCALE GENOMIC DNA]</scope>
    <source>
        <strain evidence="5">ATCC 35100 / DSM 5205 / JP2</strain>
    </source>
</reference>
<protein>
    <recommendedName>
        <fullName evidence="3">HPt domain-containing protein</fullName>
    </recommendedName>
</protein>
<dbReference type="Gene3D" id="1.20.120.160">
    <property type="entry name" value="HPT domain"/>
    <property type="match status" value="1"/>
</dbReference>
<organism evidence="4 5">
    <name type="scientific">Thiothrix nivea (strain ATCC 35100 / DSM 5205 / JP2)</name>
    <dbReference type="NCBI Taxonomy" id="870187"/>
    <lineage>
        <taxon>Bacteria</taxon>
        <taxon>Pseudomonadati</taxon>
        <taxon>Pseudomonadota</taxon>
        <taxon>Gammaproteobacteria</taxon>
        <taxon>Thiotrichales</taxon>
        <taxon>Thiotrichaceae</taxon>
        <taxon>Thiothrix</taxon>
    </lineage>
</organism>